<dbReference type="Gene3D" id="3.40.50.2000">
    <property type="entry name" value="Glycogen Phosphorylase B"/>
    <property type="match status" value="1"/>
</dbReference>
<dbReference type="Pfam" id="PF13524">
    <property type="entry name" value="Glyco_trans_1_2"/>
    <property type="match status" value="1"/>
</dbReference>
<dbReference type="PANTHER" id="PTHR45947:SF3">
    <property type="entry name" value="SULFOQUINOVOSYL TRANSFERASE SQD2"/>
    <property type="match status" value="1"/>
</dbReference>
<dbReference type="PANTHER" id="PTHR45947">
    <property type="entry name" value="SULFOQUINOVOSYL TRANSFERASE SQD2"/>
    <property type="match status" value="1"/>
</dbReference>
<feature type="domain" description="Spore protein YkvP/CgeB glycosyl transferase-like" evidence="1">
    <location>
        <begin position="229"/>
        <end position="335"/>
    </location>
</feature>
<evidence type="ECO:0000313" key="2">
    <source>
        <dbReference type="EMBL" id="OPZ90780.1"/>
    </source>
</evidence>
<dbReference type="GO" id="GO:0016757">
    <property type="term" value="F:glycosyltransferase activity"/>
    <property type="evidence" value="ECO:0007669"/>
    <property type="project" value="TreeGrafter"/>
</dbReference>
<comment type="caution">
    <text evidence="2">The sequence shown here is derived from an EMBL/GenBank/DDBJ whole genome shotgun (WGS) entry which is preliminary data.</text>
</comment>
<evidence type="ECO:0000313" key="3">
    <source>
        <dbReference type="Proteomes" id="UP000485484"/>
    </source>
</evidence>
<dbReference type="InterPro" id="IPR055259">
    <property type="entry name" value="YkvP/CgeB_Glyco_trans-like"/>
</dbReference>
<organism evidence="2 3">
    <name type="scientific">candidate division TA06 bacterium ADurb.Bin417</name>
    <dbReference type="NCBI Taxonomy" id="1852828"/>
    <lineage>
        <taxon>Bacteria</taxon>
        <taxon>Bacteria division TA06</taxon>
    </lineage>
</organism>
<accession>A0A1V5MCX9</accession>
<gene>
    <name evidence="2" type="ORF">BWY73_01245</name>
</gene>
<evidence type="ECO:0000259" key="1">
    <source>
        <dbReference type="Pfam" id="PF13524"/>
    </source>
</evidence>
<proteinExistence type="predicted"/>
<protein>
    <recommendedName>
        <fullName evidence="1">Spore protein YkvP/CgeB glycosyl transferase-like domain-containing protein</fullName>
    </recommendedName>
</protein>
<dbReference type="InterPro" id="IPR050194">
    <property type="entry name" value="Glycosyltransferase_grp1"/>
</dbReference>
<dbReference type="EMBL" id="MWAK01000229">
    <property type="protein sequence ID" value="OPZ90780.1"/>
    <property type="molecule type" value="Genomic_DNA"/>
</dbReference>
<dbReference type="AlphaFoldDB" id="A0A1V5MCX9"/>
<sequence>MNQRVLHLPVNISNQAWLLVRGLRETGWSADALFYRSNRFAYQGAPAGLLDRPGCGPAWFESLRAFLARAGRYDIFHFHFGHTFFSNPVDLELLRRLGKVTLMHYWGSDIRFYSRAGAANPRLRERLPAEARSERKKARRARRVAGRVRACLSADLELDGYLAPFFRRRYRLPQALDPGEYPCAPPPARKARPLVLHSPSNPGLKGSDFISRAVESLRASGRDFDFVQLQGVPNRQVRAALKEADIVIDQLLLGTYGIFALEAMASGKPVICFINPGYRPGYPDDLPLVSAGPDDLRAVLAGLLDDGAGRFRLGEAGRAYVERHHDFRRVAERLVGIYQDLCEDPA</sequence>
<name>A0A1V5MCX9_UNCT6</name>
<dbReference type="Proteomes" id="UP000485484">
    <property type="component" value="Unassembled WGS sequence"/>
</dbReference>
<reference evidence="2 3" key="1">
    <citation type="submission" date="2017-02" db="EMBL/GenBank/DDBJ databases">
        <title>Delving into the versatile metabolic prowess of the omnipresent phylum Bacteroidetes.</title>
        <authorList>
            <person name="Nobu M.K."/>
            <person name="Mei R."/>
            <person name="Narihiro T."/>
            <person name="Kuroda K."/>
            <person name="Liu W.-T."/>
        </authorList>
    </citation>
    <scope>NUCLEOTIDE SEQUENCE [LARGE SCALE GENOMIC DNA]</scope>
    <source>
        <strain evidence="2">ADurb.Bin417</strain>
    </source>
</reference>
<dbReference type="SUPFAM" id="SSF53756">
    <property type="entry name" value="UDP-Glycosyltransferase/glycogen phosphorylase"/>
    <property type="match status" value="1"/>
</dbReference>